<dbReference type="PATRIC" id="fig|838561.3.peg.1238"/>
<accession>W6AXX2</accession>
<dbReference type="AlphaFoldDB" id="W6AXX2"/>
<dbReference type="Proteomes" id="UP000019260">
    <property type="component" value="Chromosome"/>
</dbReference>
<name>W6AXX2_9MOLU</name>
<organism evidence="1 2">
    <name type="scientific">Spiroplasma mirum ATCC 29335</name>
    <dbReference type="NCBI Taxonomy" id="838561"/>
    <lineage>
        <taxon>Bacteria</taxon>
        <taxon>Bacillati</taxon>
        <taxon>Mycoplasmatota</taxon>
        <taxon>Mollicutes</taxon>
        <taxon>Entomoplasmatales</taxon>
        <taxon>Spiroplasmataceae</taxon>
        <taxon>Spiroplasma</taxon>
    </lineage>
</organism>
<proteinExistence type="predicted"/>
<evidence type="ECO:0000313" key="1">
    <source>
        <dbReference type="EMBL" id="AHI58594.1"/>
    </source>
</evidence>
<gene>
    <name evidence="1" type="ORF">P344_06455</name>
</gene>
<dbReference type="EMBL" id="CP006720">
    <property type="protein sequence ID" value="AHI58594.1"/>
    <property type="molecule type" value="Genomic_DNA"/>
</dbReference>
<dbReference type="OrthoDB" id="10015365at2"/>
<reference evidence="1 2" key="1">
    <citation type="submission" date="2013-09" db="EMBL/GenBank/DDBJ databases">
        <title>Complete genome sequence of Spiroplasma mirum suckling mouse cataract agent.</title>
        <authorList>
            <person name="Landry C.A."/>
            <person name="Bastian F.O."/>
            <person name="Thune R.L."/>
        </authorList>
    </citation>
    <scope>NUCLEOTIDE SEQUENCE [LARGE SCALE GENOMIC DNA]</scope>
    <source>
        <strain evidence="1 2">SMCA</strain>
    </source>
</reference>
<evidence type="ECO:0000313" key="2">
    <source>
        <dbReference type="Proteomes" id="UP000019260"/>
    </source>
</evidence>
<dbReference type="KEGG" id="smia:P344_06455"/>
<dbReference type="HOGENOM" id="CLU_2939471_0_0_14"/>
<keyword evidence="2" id="KW-1185">Reference proteome</keyword>
<dbReference type="RefSeq" id="WP_025317819.1">
    <property type="nucleotide sequence ID" value="NZ_CP002082.1"/>
</dbReference>
<protein>
    <submittedName>
        <fullName evidence="1">Uncharacterized protein</fullName>
    </submittedName>
</protein>
<sequence length="60" mass="6789">MSYFDFSDPNNISVINNDFSGNQMFKLDLSYFNWLPLTNELEANDIPSLIPGDINLSSAE</sequence>